<comment type="caution">
    <text evidence="2">The sequence shown here is derived from an EMBL/GenBank/DDBJ whole genome shotgun (WGS) entry which is preliminary data.</text>
</comment>
<proteinExistence type="predicted"/>
<accession>A0A0L0C266</accession>
<evidence type="ECO:0000259" key="1">
    <source>
        <dbReference type="Pfam" id="PF05267"/>
    </source>
</evidence>
<evidence type="ECO:0000313" key="2">
    <source>
        <dbReference type="EMBL" id="KNC26400.1"/>
    </source>
</evidence>
<feature type="non-terminal residue" evidence="2">
    <location>
        <position position="111"/>
    </location>
</feature>
<gene>
    <name evidence="2" type="ORF">FF38_03320</name>
</gene>
<dbReference type="Pfam" id="PF05267">
    <property type="entry name" value="DUF725"/>
    <property type="match status" value="1"/>
</dbReference>
<dbReference type="EMBL" id="JRES01000987">
    <property type="protein sequence ID" value="KNC26400.1"/>
    <property type="molecule type" value="Genomic_DNA"/>
</dbReference>
<feature type="domain" description="Protein TsetseEP" evidence="1">
    <location>
        <begin position="42"/>
        <end position="109"/>
    </location>
</feature>
<evidence type="ECO:0000313" key="3">
    <source>
        <dbReference type="Proteomes" id="UP000037069"/>
    </source>
</evidence>
<sequence>MAIASLVIFTQGSVVPQQDTNLSLLNFMARSNSLMQRNPSRSLECFNYYIPLIDKIAKEYEANYGACVQESEDERGQAEEATLEQRNDLASRAENSCNVLSQCSEKESAEQ</sequence>
<dbReference type="OrthoDB" id="8054395at2759"/>
<keyword evidence="3" id="KW-1185">Reference proteome</keyword>
<dbReference type="AlphaFoldDB" id="A0A0L0C266"/>
<organism evidence="2 3">
    <name type="scientific">Lucilia cuprina</name>
    <name type="common">Green bottle fly</name>
    <name type="synonym">Australian sheep blowfly</name>
    <dbReference type="NCBI Taxonomy" id="7375"/>
    <lineage>
        <taxon>Eukaryota</taxon>
        <taxon>Metazoa</taxon>
        <taxon>Ecdysozoa</taxon>
        <taxon>Arthropoda</taxon>
        <taxon>Hexapoda</taxon>
        <taxon>Insecta</taxon>
        <taxon>Pterygota</taxon>
        <taxon>Neoptera</taxon>
        <taxon>Endopterygota</taxon>
        <taxon>Diptera</taxon>
        <taxon>Brachycera</taxon>
        <taxon>Muscomorpha</taxon>
        <taxon>Oestroidea</taxon>
        <taxon>Calliphoridae</taxon>
        <taxon>Luciliinae</taxon>
        <taxon>Lucilia</taxon>
    </lineage>
</organism>
<protein>
    <recommendedName>
        <fullName evidence="1">Protein TsetseEP domain-containing protein</fullName>
    </recommendedName>
</protein>
<dbReference type="Proteomes" id="UP000037069">
    <property type="component" value="Unassembled WGS sequence"/>
</dbReference>
<name>A0A0L0C266_LUCCU</name>
<reference evidence="2 3" key="1">
    <citation type="journal article" date="2015" name="Nat. Commun.">
        <title>Lucilia cuprina genome unlocks parasitic fly biology to underpin future interventions.</title>
        <authorList>
            <person name="Anstead C.A."/>
            <person name="Korhonen P.K."/>
            <person name="Young N.D."/>
            <person name="Hall R.S."/>
            <person name="Jex A.R."/>
            <person name="Murali S.C."/>
            <person name="Hughes D.S."/>
            <person name="Lee S.F."/>
            <person name="Perry T."/>
            <person name="Stroehlein A.J."/>
            <person name="Ansell B.R."/>
            <person name="Breugelmans B."/>
            <person name="Hofmann A."/>
            <person name="Qu J."/>
            <person name="Dugan S."/>
            <person name="Lee S.L."/>
            <person name="Chao H."/>
            <person name="Dinh H."/>
            <person name="Han Y."/>
            <person name="Doddapaneni H.V."/>
            <person name="Worley K.C."/>
            <person name="Muzny D.M."/>
            <person name="Ioannidis P."/>
            <person name="Waterhouse R.M."/>
            <person name="Zdobnov E.M."/>
            <person name="James P.J."/>
            <person name="Bagnall N.H."/>
            <person name="Kotze A.C."/>
            <person name="Gibbs R.A."/>
            <person name="Richards S."/>
            <person name="Batterham P."/>
            <person name="Gasser R.B."/>
        </authorList>
    </citation>
    <scope>NUCLEOTIDE SEQUENCE [LARGE SCALE GENOMIC DNA]</scope>
    <source>
        <strain evidence="2 3">LS</strain>
        <tissue evidence="2">Full body</tissue>
    </source>
</reference>
<dbReference type="InterPro" id="IPR007931">
    <property type="entry name" value="TsetseEP"/>
</dbReference>